<dbReference type="InterPro" id="IPR016039">
    <property type="entry name" value="Thiolase-like"/>
</dbReference>
<keyword evidence="3 5" id="KW-0808">Transferase</keyword>
<dbReference type="GO" id="GO:0004315">
    <property type="term" value="F:3-oxoacyl-[acyl-carrier-protein] synthase activity"/>
    <property type="evidence" value="ECO:0007669"/>
    <property type="project" value="InterPro"/>
</dbReference>
<keyword evidence="4" id="KW-0444">Lipid biosynthesis</keyword>
<name>A0A291RDI4_9NOCA</name>
<comment type="pathway">
    <text evidence="1">Lipid metabolism; mycolic acid biosynthesis.</text>
</comment>
<dbReference type="InterPro" id="IPR020841">
    <property type="entry name" value="PKS_Beta-ketoAc_synthase_dom"/>
</dbReference>
<evidence type="ECO:0000256" key="5">
    <source>
        <dbReference type="RuleBase" id="RU003694"/>
    </source>
</evidence>
<dbReference type="InterPro" id="IPR014030">
    <property type="entry name" value="Ketoacyl_synth_N"/>
</dbReference>
<keyword evidence="4" id="KW-0443">Lipid metabolism</keyword>
<reference evidence="7 8" key="1">
    <citation type="submission" date="2017-10" db="EMBL/GenBank/DDBJ databases">
        <title>Comparative genomics between pathogenic Norcardia.</title>
        <authorList>
            <person name="Zeng L."/>
        </authorList>
    </citation>
    <scope>NUCLEOTIDE SEQUENCE [LARGE SCALE GENOMIC DNA]</scope>
    <source>
        <strain evidence="7 8">NC_YFY_NT001</strain>
    </source>
</reference>
<dbReference type="SUPFAM" id="SSF53901">
    <property type="entry name" value="Thiolase-like"/>
    <property type="match status" value="2"/>
</dbReference>
<keyword evidence="4" id="KW-0276">Fatty acid metabolism</keyword>
<gene>
    <name evidence="7" type="ORF">CRH09_04855</name>
</gene>
<dbReference type="KEGG" id="ntp:CRH09_04855"/>
<proteinExistence type="inferred from homology"/>
<dbReference type="EMBL" id="CP023778">
    <property type="protein sequence ID" value="ATL65643.1"/>
    <property type="molecule type" value="Genomic_DNA"/>
</dbReference>
<dbReference type="UniPathway" id="UPA00915"/>
<dbReference type="GeneID" id="88356764"/>
<dbReference type="InterPro" id="IPR018201">
    <property type="entry name" value="Ketoacyl_synth_AS"/>
</dbReference>
<feature type="domain" description="Ketosynthase family 3 (KS3)" evidence="6">
    <location>
        <begin position="7"/>
        <end position="406"/>
    </location>
</feature>
<dbReference type="GO" id="GO:0005829">
    <property type="term" value="C:cytosol"/>
    <property type="evidence" value="ECO:0007669"/>
    <property type="project" value="TreeGrafter"/>
</dbReference>
<dbReference type="InterPro" id="IPR000794">
    <property type="entry name" value="Beta-ketoacyl_synthase"/>
</dbReference>
<dbReference type="InterPro" id="IPR014031">
    <property type="entry name" value="Ketoacyl_synth_C"/>
</dbReference>
<dbReference type="Gene3D" id="3.40.47.10">
    <property type="match status" value="2"/>
</dbReference>
<dbReference type="SMART" id="SM00825">
    <property type="entry name" value="PKS_KS"/>
    <property type="match status" value="1"/>
</dbReference>
<dbReference type="PANTHER" id="PTHR11712">
    <property type="entry name" value="POLYKETIDE SYNTHASE-RELATED"/>
    <property type="match status" value="1"/>
</dbReference>
<dbReference type="GO" id="GO:0006633">
    <property type="term" value="P:fatty acid biosynthetic process"/>
    <property type="evidence" value="ECO:0007669"/>
    <property type="project" value="UniProtKB-KW"/>
</dbReference>
<dbReference type="Proteomes" id="UP000221961">
    <property type="component" value="Chromosome"/>
</dbReference>
<accession>A0A291RDI4</accession>
<dbReference type="AlphaFoldDB" id="A0A291RDI4"/>
<organism evidence="7 8">
    <name type="scientific">Nocardia terpenica</name>
    <dbReference type="NCBI Taxonomy" id="455432"/>
    <lineage>
        <taxon>Bacteria</taxon>
        <taxon>Bacillati</taxon>
        <taxon>Actinomycetota</taxon>
        <taxon>Actinomycetes</taxon>
        <taxon>Mycobacteriales</taxon>
        <taxon>Nocardiaceae</taxon>
        <taxon>Nocardia</taxon>
    </lineage>
</organism>
<evidence type="ECO:0000256" key="3">
    <source>
        <dbReference type="ARBA" id="ARBA00022679"/>
    </source>
</evidence>
<dbReference type="PROSITE" id="PS52004">
    <property type="entry name" value="KS3_2"/>
    <property type="match status" value="1"/>
</dbReference>
<evidence type="ECO:0000259" key="6">
    <source>
        <dbReference type="PROSITE" id="PS52004"/>
    </source>
</evidence>
<dbReference type="PANTHER" id="PTHR11712:SF336">
    <property type="entry name" value="3-OXOACYL-[ACYL-CARRIER-PROTEIN] SYNTHASE, MITOCHONDRIAL"/>
    <property type="match status" value="1"/>
</dbReference>
<dbReference type="CDD" id="cd00834">
    <property type="entry name" value="KAS_I_II"/>
    <property type="match status" value="1"/>
</dbReference>
<evidence type="ECO:0000256" key="1">
    <source>
        <dbReference type="ARBA" id="ARBA00004796"/>
    </source>
</evidence>
<evidence type="ECO:0000313" key="7">
    <source>
        <dbReference type="EMBL" id="ATL65643.1"/>
    </source>
</evidence>
<comment type="similarity">
    <text evidence="2 5">Belongs to the thiolase-like superfamily. Beta-ketoacyl-ACP synthases family.</text>
</comment>
<evidence type="ECO:0000256" key="4">
    <source>
        <dbReference type="ARBA" id="ARBA00023160"/>
    </source>
</evidence>
<keyword evidence="4" id="KW-0275">Fatty acid biosynthesis</keyword>
<sequence length="409" mass="42043">MPDVEDLPRVVVTGLGAISAFGPGAAPLLAGIREGRSGIGTAEQFDVTGFDHELAGEVRDFAPERHLRRLEPGDWGRTALFAATAARLAATDAGFDTDTLSSARAVSCFGTTNGESQLMERIAGAMAELGADAVRPELAGRADGGSIATAAAAELGIEGQALTVGTACAAANYAIGYAYDLIRGGQADIAVCGGADASNRAIHAGFHRLGALAKDVPRPFDTHRDGIVTAEGGVALLLERLDSARARGAHIYAEVLGYGMRCDARHMTNPDTDSIAECIRIAQRNAGVRPAEVDYISAHGTGTRANDIAEVSAVRNVFGDRVPPISSIKSMLGHTMGAAAGFGALVCCAAIRDGFLPPTATLTDPDPELGPGLDHVPGRARAARVRVAQNHGFAFGGNNAITIFGAVPA</sequence>
<evidence type="ECO:0000256" key="2">
    <source>
        <dbReference type="ARBA" id="ARBA00008467"/>
    </source>
</evidence>
<protein>
    <submittedName>
        <fullName evidence="7">3-oxoacyl-ACP synthase</fullName>
    </submittedName>
</protein>
<evidence type="ECO:0000313" key="8">
    <source>
        <dbReference type="Proteomes" id="UP000221961"/>
    </source>
</evidence>
<dbReference type="RefSeq" id="WP_098692915.1">
    <property type="nucleotide sequence ID" value="NZ_CP023778.1"/>
</dbReference>
<dbReference type="PROSITE" id="PS00606">
    <property type="entry name" value="KS3_1"/>
    <property type="match status" value="1"/>
</dbReference>
<dbReference type="Pfam" id="PF00109">
    <property type="entry name" value="ketoacyl-synt"/>
    <property type="match status" value="1"/>
</dbReference>
<dbReference type="Pfam" id="PF02801">
    <property type="entry name" value="Ketoacyl-synt_C"/>
    <property type="match status" value="1"/>
</dbReference>